<accession>A0A2N1J4M5</accession>
<name>A0A2N1J4M5_9BACT</name>
<dbReference type="Pfam" id="PF09835">
    <property type="entry name" value="DUF2062"/>
    <property type="match status" value="1"/>
</dbReference>
<dbReference type="AlphaFoldDB" id="A0A2N1J4M5"/>
<evidence type="ECO:0000313" key="3">
    <source>
        <dbReference type="EMBL" id="PKI81528.1"/>
    </source>
</evidence>
<feature type="transmembrane region" description="Helical" evidence="1">
    <location>
        <begin position="133"/>
        <end position="162"/>
    </location>
</feature>
<organism evidence="3 4">
    <name type="scientific">Malaciobacter halophilus</name>
    <dbReference type="NCBI Taxonomy" id="197482"/>
    <lineage>
        <taxon>Bacteria</taxon>
        <taxon>Pseudomonadati</taxon>
        <taxon>Campylobacterota</taxon>
        <taxon>Epsilonproteobacteria</taxon>
        <taxon>Campylobacterales</taxon>
        <taxon>Arcobacteraceae</taxon>
        <taxon>Malaciobacter</taxon>
    </lineage>
</organism>
<reference evidence="3 4" key="1">
    <citation type="submission" date="2017-09" db="EMBL/GenBank/DDBJ databases">
        <title>Genomics of the genus Arcobacter.</title>
        <authorList>
            <person name="Perez-Cataluna A."/>
            <person name="Figueras M.J."/>
            <person name="Salas-Masso N."/>
        </authorList>
    </citation>
    <scope>NUCLEOTIDE SEQUENCE [LARGE SCALE GENOMIC DNA]</scope>
    <source>
        <strain evidence="3 4">DSM 18005</strain>
    </source>
</reference>
<proteinExistence type="predicted"/>
<sequence length="176" mass="20374">MYNLKKRVTLPRKKLKKILPTHEKVKEQRYLKIFGKFLQKNEIWGLSRRKVSTGVFIGVFVACLPMPFQMILACLLAIVLNANLPISFALIFISNPITMPPLFYFEYQIGKLIFQPENPVEFNFDSMYDNFEQIALCLWSGAIVLGVISASISMYLVSFIWIKSVRKNRKNKNSSK</sequence>
<keyword evidence="1" id="KW-1133">Transmembrane helix</keyword>
<dbReference type="PANTHER" id="PTHR40547:SF1">
    <property type="entry name" value="SLL0298 PROTEIN"/>
    <property type="match status" value="1"/>
</dbReference>
<protein>
    <recommendedName>
        <fullName evidence="2">DUF2062 domain-containing protein</fullName>
    </recommendedName>
</protein>
<comment type="caution">
    <text evidence="3">The sequence shown here is derived from an EMBL/GenBank/DDBJ whole genome shotgun (WGS) entry which is preliminary data.</text>
</comment>
<feature type="domain" description="DUF2062" evidence="2">
    <location>
        <begin position="32"/>
        <end position="169"/>
    </location>
</feature>
<keyword evidence="1" id="KW-0812">Transmembrane</keyword>
<keyword evidence="1" id="KW-0472">Membrane</keyword>
<gene>
    <name evidence="3" type="ORF">CP960_03925</name>
</gene>
<evidence type="ECO:0000313" key="4">
    <source>
        <dbReference type="Proteomes" id="UP000233248"/>
    </source>
</evidence>
<evidence type="ECO:0000259" key="2">
    <source>
        <dbReference type="Pfam" id="PF09835"/>
    </source>
</evidence>
<evidence type="ECO:0000256" key="1">
    <source>
        <dbReference type="SAM" id="Phobius"/>
    </source>
</evidence>
<dbReference type="OrthoDB" id="9794343at2"/>
<dbReference type="EMBL" id="NXIF01000014">
    <property type="protein sequence ID" value="PKI81528.1"/>
    <property type="molecule type" value="Genomic_DNA"/>
</dbReference>
<dbReference type="PANTHER" id="PTHR40547">
    <property type="entry name" value="SLL0298 PROTEIN"/>
    <property type="match status" value="1"/>
</dbReference>
<keyword evidence="4" id="KW-1185">Reference proteome</keyword>
<dbReference type="InterPro" id="IPR018639">
    <property type="entry name" value="DUF2062"/>
</dbReference>
<dbReference type="Proteomes" id="UP000233248">
    <property type="component" value="Unassembled WGS sequence"/>
</dbReference>